<name>A0ABN3QD04_9ACTN</name>
<reference evidence="2 3" key="1">
    <citation type="journal article" date="2019" name="Int. J. Syst. Evol. Microbiol.">
        <title>The Global Catalogue of Microorganisms (GCM) 10K type strain sequencing project: providing services to taxonomists for standard genome sequencing and annotation.</title>
        <authorList>
            <consortium name="The Broad Institute Genomics Platform"/>
            <consortium name="The Broad Institute Genome Sequencing Center for Infectious Disease"/>
            <person name="Wu L."/>
            <person name="Ma J."/>
        </authorList>
    </citation>
    <scope>NUCLEOTIDE SEQUENCE [LARGE SCALE GENOMIC DNA]</scope>
    <source>
        <strain evidence="2 3">JCM 16373</strain>
    </source>
</reference>
<dbReference type="RefSeq" id="WP_344567860.1">
    <property type="nucleotide sequence ID" value="NZ_BAAARJ010000013.1"/>
</dbReference>
<accession>A0ABN3QD04</accession>
<evidence type="ECO:0000256" key="1">
    <source>
        <dbReference type="SAM" id="MobiDB-lite"/>
    </source>
</evidence>
<sequence>MSAGLDADGLRLGSKKPVLRRVGGLCRREFGSDPLLLRAKLLRPHPAAATRSSSNPLTGGIVTSAPPRTN</sequence>
<dbReference type="EMBL" id="BAAARJ010000013">
    <property type="protein sequence ID" value="GAA2623237.1"/>
    <property type="molecule type" value="Genomic_DNA"/>
</dbReference>
<protein>
    <submittedName>
        <fullName evidence="2">Uncharacterized protein</fullName>
    </submittedName>
</protein>
<organism evidence="2 3">
    <name type="scientific">Streptomyces axinellae</name>
    <dbReference type="NCBI Taxonomy" id="552788"/>
    <lineage>
        <taxon>Bacteria</taxon>
        <taxon>Bacillati</taxon>
        <taxon>Actinomycetota</taxon>
        <taxon>Actinomycetes</taxon>
        <taxon>Kitasatosporales</taxon>
        <taxon>Streptomycetaceae</taxon>
        <taxon>Streptomyces</taxon>
    </lineage>
</organism>
<dbReference type="Proteomes" id="UP001501447">
    <property type="component" value="Unassembled WGS sequence"/>
</dbReference>
<evidence type="ECO:0000313" key="2">
    <source>
        <dbReference type="EMBL" id="GAA2623237.1"/>
    </source>
</evidence>
<keyword evidence="3" id="KW-1185">Reference proteome</keyword>
<comment type="caution">
    <text evidence="2">The sequence shown here is derived from an EMBL/GenBank/DDBJ whole genome shotgun (WGS) entry which is preliminary data.</text>
</comment>
<evidence type="ECO:0000313" key="3">
    <source>
        <dbReference type="Proteomes" id="UP001501447"/>
    </source>
</evidence>
<proteinExistence type="predicted"/>
<feature type="region of interest" description="Disordered" evidence="1">
    <location>
        <begin position="46"/>
        <end position="70"/>
    </location>
</feature>
<gene>
    <name evidence="2" type="ORF">GCM10009863_41940</name>
</gene>